<feature type="compositionally biased region" description="Polar residues" evidence="1">
    <location>
        <begin position="72"/>
        <end position="100"/>
    </location>
</feature>
<evidence type="ECO:0000313" key="3">
    <source>
        <dbReference type="Proteomes" id="UP001316803"/>
    </source>
</evidence>
<accession>A0AAN8ELL0</accession>
<proteinExistence type="predicted"/>
<dbReference type="Proteomes" id="UP001316803">
    <property type="component" value="Unassembled WGS sequence"/>
</dbReference>
<gene>
    <name evidence="2" type="ORF">OHC33_004700</name>
</gene>
<reference evidence="2 3" key="1">
    <citation type="submission" date="2022-12" db="EMBL/GenBank/DDBJ databases">
        <title>Genomic features and morphological characterization of a novel Knufia sp. strain isolated from spacecraft assembly facility.</title>
        <authorList>
            <person name="Teixeira M."/>
            <person name="Chander A.M."/>
            <person name="Stajich J.E."/>
            <person name="Venkateswaran K."/>
        </authorList>
    </citation>
    <scope>NUCLEOTIDE SEQUENCE [LARGE SCALE GENOMIC DNA]</scope>
    <source>
        <strain evidence="2 3">FJI-L2-BK-P2</strain>
    </source>
</reference>
<comment type="caution">
    <text evidence="2">The sequence shown here is derived from an EMBL/GenBank/DDBJ whole genome shotgun (WGS) entry which is preliminary data.</text>
</comment>
<evidence type="ECO:0000256" key="1">
    <source>
        <dbReference type="SAM" id="MobiDB-lite"/>
    </source>
</evidence>
<name>A0AAN8ELL0_9EURO</name>
<keyword evidence="3" id="KW-1185">Reference proteome</keyword>
<evidence type="ECO:0000313" key="2">
    <source>
        <dbReference type="EMBL" id="KAK5954128.1"/>
    </source>
</evidence>
<sequence>MANRPPSELFLPKPSIKRRRDDNIEHEILQRLHQQSQSSRPNTDTNDTVRRHTLGAIVEQKWAELHSEDTNDNPQQQPTSNHDPLTPASRSATRAQTPDHPSSFLFDATPSPSWLNDARHNLRETSQTRATLTQKAADLYATASGVIPPYI</sequence>
<organism evidence="2 3">
    <name type="scientific">Knufia fluminis</name>
    <dbReference type="NCBI Taxonomy" id="191047"/>
    <lineage>
        <taxon>Eukaryota</taxon>
        <taxon>Fungi</taxon>
        <taxon>Dikarya</taxon>
        <taxon>Ascomycota</taxon>
        <taxon>Pezizomycotina</taxon>
        <taxon>Eurotiomycetes</taxon>
        <taxon>Chaetothyriomycetidae</taxon>
        <taxon>Chaetothyriales</taxon>
        <taxon>Trichomeriaceae</taxon>
        <taxon>Knufia</taxon>
    </lineage>
</organism>
<dbReference type="EMBL" id="JAKLMC020000009">
    <property type="protein sequence ID" value="KAK5954128.1"/>
    <property type="molecule type" value="Genomic_DNA"/>
</dbReference>
<dbReference type="AlphaFoldDB" id="A0AAN8ELL0"/>
<feature type="region of interest" description="Disordered" evidence="1">
    <location>
        <begin position="1"/>
        <end position="117"/>
    </location>
</feature>
<feature type="compositionally biased region" description="Basic and acidic residues" evidence="1">
    <location>
        <begin position="19"/>
        <end position="30"/>
    </location>
</feature>
<protein>
    <submittedName>
        <fullName evidence="2">Uncharacterized protein</fullName>
    </submittedName>
</protein>